<protein>
    <submittedName>
        <fullName evidence="3">Uncharacterized protein</fullName>
    </submittedName>
</protein>
<feature type="transmembrane region" description="Helical" evidence="2">
    <location>
        <begin position="290"/>
        <end position="310"/>
    </location>
</feature>
<evidence type="ECO:0000313" key="3">
    <source>
        <dbReference type="EMBL" id="PNU03278.1"/>
    </source>
</evidence>
<proteinExistence type="predicted"/>
<comment type="caution">
    <text evidence="3">The sequence shown here is derived from an EMBL/GenBank/DDBJ whole genome shotgun (WGS) entry which is preliminary data.</text>
</comment>
<evidence type="ECO:0000256" key="1">
    <source>
        <dbReference type="SAM" id="MobiDB-lite"/>
    </source>
</evidence>
<gene>
    <name evidence="3" type="ORF">A8V01_23955</name>
</gene>
<name>A0A2K2FWY4_9SPHN</name>
<keyword evidence="4" id="KW-1185">Reference proteome</keyword>
<feature type="transmembrane region" description="Helical" evidence="2">
    <location>
        <begin position="760"/>
        <end position="780"/>
    </location>
</feature>
<keyword evidence="2" id="KW-0472">Membrane</keyword>
<evidence type="ECO:0000313" key="4">
    <source>
        <dbReference type="Proteomes" id="UP000236327"/>
    </source>
</evidence>
<feature type="transmembrane region" description="Helical" evidence="2">
    <location>
        <begin position="322"/>
        <end position="346"/>
    </location>
</feature>
<keyword evidence="2" id="KW-0812">Transmembrane</keyword>
<feature type="transmembrane region" description="Helical" evidence="2">
    <location>
        <begin position="736"/>
        <end position="753"/>
    </location>
</feature>
<feature type="transmembrane region" description="Helical" evidence="2">
    <location>
        <begin position="28"/>
        <end position="47"/>
    </location>
</feature>
<feature type="compositionally biased region" description="Gly residues" evidence="1">
    <location>
        <begin position="201"/>
        <end position="210"/>
    </location>
</feature>
<feature type="transmembrane region" description="Helical" evidence="2">
    <location>
        <begin position="625"/>
        <end position="649"/>
    </location>
</feature>
<feature type="compositionally biased region" description="Basic and acidic residues" evidence="1">
    <location>
        <begin position="191"/>
        <end position="200"/>
    </location>
</feature>
<organism evidence="3 4">
    <name type="scientific">Novosphingobium guangzhouense</name>
    <dbReference type="NCBI Taxonomy" id="1850347"/>
    <lineage>
        <taxon>Bacteria</taxon>
        <taxon>Pseudomonadati</taxon>
        <taxon>Pseudomonadota</taxon>
        <taxon>Alphaproteobacteria</taxon>
        <taxon>Sphingomonadales</taxon>
        <taxon>Sphingomonadaceae</taxon>
        <taxon>Novosphingobium</taxon>
    </lineage>
</organism>
<evidence type="ECO:0000256" key="2">
    <source>
        <dbReference type="SAM" id="Phobius"/>
    </source>
</evidence>
<feature type="compositionally biased region" description="Low complexity" evidence="1">
    <location>
        <begin position="213"/>
        <end position="229"/>
    </location>
</feature>
<dbReference type="EMBL" id="LYMM01000052">
    <property type="protein sequence ID" value="PNU03278.1"/>
    <property type="molecule type" value="Genomic_DNA"/>
</dbReference>
<keyword evidence="2" id="KW-1133">Transmembrane helix</keyword>
<feature type="region of interest" description="Disordered" evidence="1">
    <location>
        <begin position="191"/>
        <end position="229"/>
    </location>
</feature>
<dbReference type="Proteomes" id="UP000236327">
    <property type="component" value="Unassembled WGS sequence"/>
</dbReference>
<accession>A0A2K2FWY4</accession>
<sequence>MRSLPSPIGVSGPPDVAGAPSLPGIRSLAVLLSTTIAVALLFGLLFIHSRSELVLQRQQTDFGEVGRMVSELRDLGDMVARRTSTEGQSDGGSPSGINDRYQVWFGAGDDCAHMAASLSTLRLRLDGFQARDRKPVLSALASPDGRKYCAHGSAQPVLQGRSDRARAQDLAIVGPDGEVLLVLRGDWPRRIEAADPDGQRGKGNGGQGDGRQGDAAAAAAAGKAGQPPAVTVGGRERLVYQWPLDFGRPLTIEREEGPFRCTPRLCMLSALGDPPSATEVLNTLSPFTKAAFGFAVVVLLLLIPLIKLASIDHNASLGWLDVIGIIAAVPLMVATLVTACAVIAFWGDLRRNEDAMVRGLANSIAQDIDREVGLSLSAMEHAARQRWGDWSRMGRVTGANRTPGPAIDPPWQLAPGPLPLIMLQLRDVRNGIPMRVTQSRDRPIGDIRERRYFGRLRASPFPCGRPVGRSCAQGHSYAVDQVPASATGDARMVLLLTAPNAQSLVMAGKPPAATLAVPVPAGFGYAVIDPASLEVLQHSDPARVHNETFGSQLDTPATLTDFAASVDTRCGQGVTGQETASATPFDARYAGRRVRMSVSVSCSARWLVATWYDRSQLQDVALEPAYVAGITMLCIGVLLAAMLGILAVLDPHTLLRKLWPDPEPFHSAEPDEWYLRGMSAQLAVVVLMPLGLLLVRGDALFLHAGVGLFLLLILLARKDADHSWGALPVGWGKGATVFYVVLGIAATIVLAQSPGAGWRVLAYPVLLVVMWLVSAIDWFATRDGAPDEEGCGKLSRAERARRLERRIERLGQELRLPVILASAGFVPPSVMRRANRVLRHQLVTIYLLAVIPTLAACSAAAGQLRVEHSHGDARVLEQSRHQVDALVAQVQSIYYRPARPAQPPPADLSTRKLVADHAAARSGAPSLVACEIMRLWDADSPCFTAPLSPRLPNLSSYAAAEAARTGHLLVTMPPGDPLIAVRDWLLAIAAMALATFLTWRLLELAAQNLFGLQHFGFRALHPRHTPEQIRGQSTRPIKAVFINYPTREFRNLQNGLEARDRLEMFDLALERNKLGEKSMALLAAKSWIVTGFESIVANRDLRVKALGLLEQLTARREVNVYFFVETMPLVRLRQARDREKREAEAAGTAGIMNESESYRWAELFSEFITYTWTEALAVPVAPGTAAAEESVNLRRLLALIEEKDAREAVERWSRRNPAVADLIANEMIQIPSDRIQEQIRSFCLSEKDVKGPTPAGQLPIVNDLRNIYSEQVHEYMANFLGDYYQGEWVRSSKEEHLTLHHLAHGKFINTSNFPVLNSLLSRRLVKTDPNFRLMNESFGHWIRTLEHPDWFLQFRQDAQRGGAWHMLRVPLMLLVAAGSVLITFLDHGGSGSLLTLAPGVVATMPILLSRFTRPLQANG</sequence>
<reference evidence="3 4" key="1">
    <citation type="submission" date="2016-05" db="EMBL/GenBank/DDBJ databases">
        <title>Complete genome sequence of Novosphingobium guangzhouense SA925(T).</title>
        <authorList>
            <person name="Sha S."/>
        </authorList>
    </citation>
    <scope>NUCLEOTIDE SEQUENCE [LARGE SCALE GENOMIC DNA]</scope>
    <source>
        <strain evidence="3 4">SA925</strain>
    </source>
</reference>
<feature type="transmembrane region" description="Helical" evidence="2">
    <location>
        <begin position="700"/>
        <end position="716"/>
    </location>
</feature>
<feature type="transmembrane region" description="Helical" evidence="2">
    <location>
        <begin position="843"/>
        <end position="864"/>
    </location>
</feature>